<dbReference type="EMBL" id="JAIOUQ010000007">
    <property type="protein sequence ID" value="MBZ2165593.1"/>
    <property type="molecule type" value="Genomic_DNA"/>
</dbReference>
<dbReference type="Pfam" id="PF02875">
    <property type="entry name" value="Mur_ligase_C"/>
    <property type="match status" value="1"/>
</dbReference>
<dbReference type="RefSeq" id="WP_223791202.1">
    <property type="nucleotide sequence ID" value="NZ_JAIOUQ010000007.1"/>
</dbReference>
<dbReference type="Gene3D" id="3.90.190.20">
    <property type="entry name" value="Mur ligase, C-terminal domain"/>
    <property type="match status" value="1"/>
</dbReference>
<sequence length="500" mass="54936">MIEITTSSLAKVLNGKLIGPEKPLKGIFTFLNHAKPGDFVIRHWIDDKGVEIANKKGVSCIITQNPQEKAIEIAQKLEIPIIITPKIEIANAFALKWAVKNFAKDSLRVVVTGTNGKSTTTHMIYSILTEAGYNTYTNTDAQSEFNTLIDPVVANQLAEFEYVSGEKIQALVIEVSEVQGWLDKLMKDHAHLMTAAVDPNVLVITNVGLDHIGLVNSIEETFNEIYRSLEAISSKNESGKSHDNGTNNVYAVLNSDDQLLIEMGDLISKDKSVNVSFYGSSVNESLSQDVTLKTDGIYINEKIFLKMEELPFKSKHFIQNTMAAIGATLALNIDFEIIKHAVSSYKPLERRFTVLGTDPLIIDDFAHNPDGIIATIKSAAKMCKGVLYIVFAIRGSRGEAINRLNAEALVNGLEDVDYNLIVTSSAEAVDNLNTVKLVEKNIVLNTLTEHGFDYVFQENLYPALNYCIGSAGKIDTILLIGAQGMDPASKVLKKIVKDTN</sequence>
<protein>
    <submittedName>
        <fullName evidence="3">Mur ligase family protein</fullName>
    </submittedName>
</protein>
<dbReference type="InterPro" id="IPR013221">
    <property type="entry name" value="Mur_ligase_cen"/>
</dbReference>
<dbReference type="Pfam" id="PF08245">
    <property type="entry name" value="Mur_ligase_M"/>
    <property type="match status" value="1"/>
</dbReference>
<dbReference type="PANTHER" id="PTHR23135">
    <property type="entry name" value="MUR LIGASE FAMILY MEMBER"/>
    <property type="match status" value="1"/>
</dbReference>
<dbReference type="PANTHER" id="PTHR23135:SF7">
    <property type="entry name" value="LIPID II ISOGLUTAMINYL SYNTHASE (GLUTAMINE-HYDROLYZING) SUBUNIT MURT"/>
    <property type="match status" value="1"/>
</dbReference>
<dbReference type="InterPro" id="IPR036565">
    <property type="entry name" value="Mur-like_cat_sf"/>
</dbReference>
<dbReference type="SUPFAM" id="SSF53623">
    <property type="entry name" value="MurD-like peptide ligases, catalytic domain"/>
    <property type="match status" value="1"/>
</dbReference>
<gene>
    <name evidence="3" type="ORF">K8N75_06005</name>
</gene>
<feature type="domain" description="Mur ligase central" evidence="2">
    <location>
        <begin position="111"/>
        <end position="327"/>
    </location>
</feature>
<evidence type="ECO:0000259" key="1">
    <source>
        <dbReference type="Pfam" id="PF02875"/>
    </source>
</evidence>
<name>A0A8T5UXP8_9EURY</name>
<evidence type="ECO:0000313" key="3">
    <source>
        <dbReference type="EMBL" id="MBZ2165593.1"/>
    </source>
</evidence>
<proteinExistence type="predicted"/>
<feature type="domain" description="Mur ligase C-terminal" evidence="1">
    <location>
        <begin position="350"/>
        <end position="482"/>
    </location>
</feature>
<evidence type="ECO:0000313" key="4">
    <source>
        <dbReference type="Proteomes" id="UP000825933"/>
    </source>
</evidence>
<dbReference type="Proteomes" id="UP000825933">
    <property type="component" value="Unassembled WGS sequence"/>
</dbReference>
<dbReference type="GO" id="GO:0016881">
    <property type="term" value="F:acid-amino acid ligase activity"/>
    <property type="evidence" value="ECO:0007669"/>
    <property type="project" value="InterPro"/>
</dbReference>
<dbReference type="SUPFAM" id="SSF53244">
    <property type="entry name" value="MurD-like peptide ligases, peptide-binding domain"/>
    <property type="match status" value="1"/>
</dbReference>
<dbReference type="AlphaFoldDB" id="A0A8T5UXP8"/>
<keyword evidence="3" id="KW-0436">Ligase</keyword>
<accession>A0A8T5UXP8</accession>
<evidence type="ECO:0000259" key="2">
    <source>
        <dbReference type="Pfam" id="PF08245"/>
    </source>
</evidence>
<dbReference type="InterPro" id="IPR004101">
    <property type="entry name" value="Mur_ligase_C"/>
</dbReference>
<reference evidence="4" key="1">
    <citation type="journal article" date="2022" name="Microbiol. Resour. Announc.">
        <title>Draft Genome Sequence of a Methanogenic Archaeon from West Spitsbergen Permafrost.</title>
        <authorList>
            <person name="Trubitsyn V."/>
            <person name="Rivkina E."/>
            <person name="Shcherbakova V."/>
        </authorList>
    </citation>
    <scope>NUCLEOTIDE SEQUENCE [LARGE SCALE GENOMIC DNA]</scope>
    <source>
        <strain evidence="4">VT</strain>
    </source>
</reference>
<dbReference type="Gene3D" id="3.40.1190.10">
    <property type="entry name" value="Mur-like, catalytic domain"/>
    <property type="match status" value="1"/>
</dbReference>
<dbReference type="InterPro" id="IPR036615">
    <property type="entry name" value="Mur_ligase_C_dom_sf"/>
</dbReference>
<comment type="caution">
    <text evidence="3">The sequence shown here is derived from an EMBL/GenBank/DDBJ whole genome shotgun (WGS) entry which is preliminary data.</text>
</comment>
<organism evidence="3 4">
    <name type="scientific">Methanobacterium spitsbergense</name>
    <dbReference type="NCBI Taxonomy" id="2874285"/>
    <lineage>
        <taxon>Archaea</taxon>
        <taxon>Methanobacteriati</taxon>
        <taxon>Methanobacteriota</taxon>
        <taxon>Methanomada group</taxon>
        <taxon>Methanobacteria</taxon>
        <taxon>Methanobacteriales</taxon>
        <taxon>Methanobacteriaceae</taxon>
        <taxon>Methanobacterium</taxon>
    </lineage>
</organism>
<keyword evidence="4" id="KW-1185">Reference proteome</keyword>
<dbReference type="GO" id="GO:0005524">
    <property type="term" value="F:ATP binding"/>
    <property type="evidence" value="ECO:0007669"/>
    <property type="project" value="InterPro"/>
</dbReference>